<dbReference type="Pfam" id="PF11887">
    <property type="entry name" value="Mce4_CUP1"/>
    <property type="match status" value="1"/>
</dbReference>
<evidence type="ECO:0000313" key="4">
    <source>
        <dbReference type="Proteomes" id="UP001564626"/>
    </source>
</evidence>
<dbReference type="InterPro" id="IPR024516">
    <property type="entry name" value="Mce_C"/>
</dbReference>
<dbReference type="PRINTS" id="PR01782">
    <property type="entry name" value="MCEVIRFACTOR"/>
</dbReference>
<feature type="domain" description="Mammalian cell entry C-terminal" evidence="2">
    <location>
        <begin position="115"/>
        <end position="310"/>
    </location>
</feature>
<feature type="domain" description="Mce/MlaD" evidence="1">
    <location>
        <begin position="38"/>
        <end position="111"/>
    </location>
</feature>
<proteinExistence type="predicted"/>
<protein>
    <submittedName>
        <fullName evidence="3">MCE family protein</fullName>
    </submittedName>
</protein>
<evidence type="ECO:0000313" key="3">
    <source>
        <dbReference type="EMBL" id="MEY8042472.1"/>
    </source>
</evidence>
<dbReference type="NCBIfam" id="TIGR00996">
    <property type="entry name" value="Mtu_fam_mce"/>
    <property type="match status" value="1"/>
</dbReference>
<sequence length="327" mass="35595">MKSFSQRDPLTIGIVGILVLALGFAFAMNFERLPLFGGTVYQAHFTEAAGLRADDEVRVAGVKVGSVSDVELDGGHVLVSFRVQDAWLGDRTTAAIKIKTLLGQKYLALDPQGGRELDPSAPIPVQRTLSPYDVIEAFSDLSTTVDRIDSEQLARSFRTLSDTFAGTPDDVRGALDGLSALSDTIAKRDAELDELLEHTAKLSGTVADRNAEFERLLADGNLLLREVRERRDSIARLLDGTRALSAELRGLVADNAAQLGPTLQQLDKVTSMLQRNQDNLDRSIEMFAPFTRLFANVLGNGHWFDTYICGLLPPAVGPINREGCQPS</sequence>
<dbReference type="InterPro" id="IPR052336">
    <property type="entry name" value="MlaD_Phospholipid_Transporter"/>
</dbReference>
<dbReference type="Pfam" id="PF02470">
    <property type="entry name" value="MlaD"/>
    <property type="match status" value="1"/>
</dbReference>
<dbReference type="Proteomes" id="UP001564626">
    <property type="component" value="Unassembled WGS sequence"/>
</dbReference>
<dbReference type="PANTHER" id="PTHR33371">
    <property type="entry name" value="INTERMEMBRANE PHOSPHOLIPID TRANSPORT SYSTEM BINDING PROTEIN MLAD-RELATED"/>
    <property type="match status" value="1"/>
</dbReference>
<dbReference type="EMBL" id="JBGEHV010000057">
    <property type="protein sequence ID" value="MEY8042472.1"/>
    <property type="molecule type" value="Genomic_DNA"/>
</dbReference>
<keyword evidence="4" id="KW-1185">Reference proteome</keyword>
<evidence type="ECO:0000259" key="1">
    <source>
        <dbReference type="Pfam" id="PF02470"/>
    </source>
</evidence>
<dbReference type="InterPro" id="IPR003399">
    <property type="entry name" value="Mce/MlaD"/>
</dbReference>
<name>A0ABV4CR97_9PSEU</name>
<organism evidence="3 4">
    <name type="scientific">Saccharopolyspora cebuensis</name>
    <dbReference type="NCBI Taxonomy" id="418759"/>
    <lineage>
        <taxon>Bacteria</taxon>
        <taxon>Bacillati</taxon>
        <taxon>Actinomycetota</taxon>
        <taxon>Actinomycetes</taxon>
        <taxon>Pseudonocardiales</taxon>
        <taxon>Pseudonocardiaceae</taxon>
        <taxon>Saccharopolyspora</taxon>
    </lineage>
</organism>
<dbReference type="InterPro" id="IPR005693">
    <property type="entry name" value="Mce"/>
</dbReference>
<dbReference type="RefSeq" id="WP_345357494.1">
    <property type="nucleotide sequence ID" value="NZ_BAABII010000003.1"/>
</dbReference>
<comment type="caution">
    <text evidence="3">The sequence shown here is derived from an EMBL/GenBank/DDBJ whole genome shotgun (WGS) entry which is preliminary data.</text>
</comment>
<accession>A0ABV4CR97</accession>
<dbReference type="PANTHER" id="PTHR33371:SF18">
    <property type="entry name" value="MCE-FAMILY PROTEIN MCE3C"/>
    <property type="match status" value="1"/>
</dbReference>
<gene>
    <name evidence="3" type="ORF">AB8O55_23965</name>
</gene>
<reference evidence="3 4" key="1">
    <citation type="submission" date="2024-08" db="EMBL/GenBank/DDBJ databases">
        <title>Genome mining of Saccharopolyspora cebuensis PGLac3 from Nigerian medicinal plant.</title>
        <authorList>
            <person name="Ezeobiora C.E."/>
            <person name="Igbokwe N.H."/>
            <person name="Amin D.H."/>
            <person name="Mendie U.E."/>
        </authorList>
    </citation>
    <scope>NUCLEOTIDE SEQUENCE [LARGE SCALE GENOMIC DNA]</scope>
    <source>
        <strain evidence="3 4">PGLac3</strain>
    </source>
</reference>
<evidence type="ECO:0000259" key="2">
    <source>
        <dbReference type="Pfam" id="PF11887"/>
    </source>
</evidence>